<evidence type="ECO:0000256" key="2">
    <source>
        <dbReference type="ARBA" id="ARBA00019841"/>
    </source>
</evidence>
<dbReference type="GO" id="GO:0008409">
    <property type="term" value="F:5'-3' exonuclease activity"/>
    <property type="evidence" value="ECO:0007669"/>
    <property type="project" value="InterPro"/>
</dbReference>
<dbReference type="NCBIfam" id="TIGR00644">
    <property type="entry name" value="recJ"/>
    <property type="match status" value="1"/>
</dbReference>
<sequence length="634" mass="71324">MLKHGQSFSNLPKAQTPGLTSLQSHFYKNRFGDESKSKHLLDSGLADLPSPFLLPDLENALEILKEHISSEKTILLYGDRDCDGVSSTTLLGAFLRKIHRGTLIIRTSSDEDYGLCADAMRNVREAQPNLLVTLDFGTSNAKEIQELSDENIKTIVLDHHEIPQTIAPNCCLVSPKRQDSIYPGEKICTSVLAWKFIVAWLYDSLPESKDLVWVGDGETLFSGWLVRKGVNLFHGDRAQSEILYPGNYVEWQHPVDKIHPERQVFYSQLLKYPAVLQEILENLDLAAIGTITDMMPLSGENRIIVLEGCRTLQKIQSGNFTHRPGLSELIKLSDINPKRVLSKDIGWTIGPALNAAGRMHQTKIALDLLLSKSSQEALPLAKDLLKLNDERKERTQRNLFKVDAFLKRKKERTERSVLFCYEPDFEPGVSGIVATRLVEQYKRPVIFITPDHGHAKGSVRAWGSENVLNLLKKADGIFLQYGGHKEAAGFSLAIDKIPDLAAVILKESDNWLKEEQDIEAHSIEESLVSLNPSELKEKIYDELGIFEPFGQENPTPLLSIKGAKILSYRPLSDGKHAKFKILTASDSIHCVIWNSARELSHILKEKGELDLWGHLEESTYRSKTSLQFVVTFFK</sequence>
<reference evidence="11 12" key="1">
    <citation type="submission" date="2017-07" db="EMBL/GenBank/DDBJ databases">
        <title>Leptospira spp. isolated from tropical soils.</title>
        <authorList>
            <person name="Thibeaux R."/>
            <person name="Iraola G."/>
            <person name="Ferres I."/>
            <person name="Bierque E."/>
            <person name="Girault D."/>
            <person name="Soupe-Gilbert M.-E."/>
            <person name="Picardeau M."/>
            <person name="Goarant C."/>
        </authorList>
    </citation>
    <scope>NUCLEOTIDE SEQUENCE [LARGE SCALE GENOMIC DNA]</scope>
    <source>
        <strain evidence="10 12">FH1-B-B1</strain>
        <strain evidence="9 11">FH1-B-C1</strain>
    </source>
</reference>
<dbReference type="PANTHER" id="PTHR30255:SF2">
    <property type="entry name" value="SINGLE-STRANDED-DNA-SPECIFIC EXONUCLEASE RECJ"/>
    <property type="match status" value="1"/>
</dbReference>
<dbReference type="RefSeq" id="WP_100713297.1">
    <property type="nucleotide sequence ID" value="NZ_NPDY01000004.1"/>
</dbReference>
<accession>A0A2M9ZLD0</accession>
<dbReference type="EMBL" id="NPDZ01000007">
    <property type="protein sequence ID" value="PJZ72781.1"/>
    <property type="molecule type" value="Genomic_DNA"/>
</dbReference>
<dbReference type="OrthoDB" id="9809852at2"/>
<dbReference type="Proteomes" id="UP000231962">
    <property type="component" value="Unassembled WGS sequence"/>
</dbReference>
<keyword evidence="4" id="KW-0378">Hydrolase</keyword>
<dbReference type="EMBL" id="NPDY01000004">
    <property type="protein sequence ID" value="PJZ70335.1"/>
    <property type="molecule type" value="Genomic_DNA"/>
</dbReference>
<evidence type="ECO:0000256" key="5">
    <source>
        <dbReference type="ARBA" id="ARBA00022839"/>
    </source>
</evidence>
<evidence type="ECO:0000256" key="3">
    <source>
        <dbReference type="ARBA" id="ARBA00022722"/>
    </source>
</evidence>
<evidence type="ECO:0000259" key="7">
    <source>
        <dbReference type="Pfam" id="PF02272"/>
    </source>
</evidence>
<feature type="domain" description="DDH" evidence="6">
    <location>
        <begin position="74"/>
        <end position="198"/>
    </location>
</feature>
<dbReference type="InterPro" id="IPR051673">
    <property type="entry name" value="SSDNA_exonuclease_RecJ"/>
</dbReference>
<name>A0A2M9ZLD0_9LEPT</name>
<dbReference type="InterPro" id="IPR041122">
    <property type="entry name" value="RecJ_OB"/>
</dbReference>
<keyword evidence="3" id="KW-0540">Nuclease</keyword>
<evidence type="ECO:0000313" key="9">
    <source>
        <dbReference type="EMBL" id="PJZ70335.1"/>
    </source>
</evidence>
<organism evidence="10 12">
    <name type="scientific">Leptospira perolatii</name>
    <dbReference type="NCBI Taxonomy" id="2023191"/>
    <lineage>
        <taxon>Bacteria</taxon>
        <taxon>Pseudomonadati</taxon>
        <taxon>Spirochaetota</taxon>
        <taxon>Spirochaetia</taxon>
        <taxon>Leptospirales</taxon>
        <taxon>Leptospiraceae</taxon>
        <taxon>Leptospira</taxon>
    </lineage>
</organism>
<comment type="similarity">
    <text evidence="1">Belongs to the RecJ family.</text>
</comment>
<dbReference type="AlphaFoldDB" id="A0A2M9ZLD0"/>
<dbReference type="Pfam" id="PF02272">
    <property type="entry name" value="DHHA1"/>
    <property type="match status" value="1"/>
</dbReference>
<comment type="caution">
    <text evidence="10">The sequence shown here is derived from an EMBL/GenBank/DDBJ whole genome shotgun (WGS) entry which is preliminary data.</text>
</comment>
<dbReference type="GO" id="GO:0006310">
    <property type="term" value="P:DNA recombination"/>
    <property type="evidence" value="ECO:0007669"/>
    <property type="project" value="InterPro"/>
</dbReference>
<dbReference type="InterPro" id="IPR004610">
    <property type="entry name" value="RecJ"/>
</dbReference>
<dbReference type="Pfam" id="PF17768">
    <property type="entry name" value="RecJ_OB"/>
    <property type="match status" value="1"/>
</dbReference>
<evidence type="ECO:0000256" key="1">
    <source>
        <dbReference type="ARBA" id="ARBA00005915"/>
    </source>
</evidence>
<dbReference type="InterPro" id="IPR038763">
    <property type="entry name" value="DHH_sf"/>
</dbReference>
<dbReference type="Proteomes" id="UP000231990">
    <property type="component" value="Unassembled WGS sequence"/>
</dbReference>
<evidence type="ECO:0000313" key="11">
    <source>
        <dbReference type="Proteomes" id="UP000231962"/>
    </source>
</evidence>
<dbReference type="GO" id="GO:0003676">
    <property type="term" value="F:nucleic acid binding"/>
    <property type="evidence" value="ECO:0007669"/>
    <property type="project" value="InterPro"/>
</dbReference>
<dbReference type="PANTHER" id="PTHR30255">
    <property type="entry name" value="SINGLE-STRANDED-DNA-SPECIFIC EXONUCLEASE RECJ"/>
    <property type="match status" value="1"/>
</dbReference>
<dbReference type="Pfam" id="PF01368">
    <property type="entry name" value="DHH"/>
    <property type="match status" value="1"/>
</dbReference>
<dbReference type="InterPro" id="IPR003156">
    <property type="entry name" value="DHHA1_dom"/>
</dbReference>
<protein>
    <recommendedName>
        <fullName evidence="2">Single-stranded-DNA-specific exonuclease RecJ</fullName>
    </recommendedName>
</protein>
<evidence type="ECO:0000313" key="12">
    <source>
        <dbReference type="Proteomes" id="UP000231990"/>
    </source>
</evidence>
<evidence type="ECO:0000313" key="10">
    <source>
        <dbReference type="EMBL" id="PJZ72781.1"/>
    </source>
</evidence>
<dbReference type="Gene3D" id="3.90.1640.30">
    <property type="match status" value="2"/>
</dbReference>
<keyword evidence="5 10" id="KW-0269">Exonuclease</keyword>
<dbReference type="InterPro" id="IPR001667">
    <property type="entry name" value="DDH_dom"/>
</dbReference>
<feature type="domain" description="DHHA1" evidence="7">
    <location>
        <begin position="416"/>
        <end position="504"/>
    </location>
</feature>
<gene>
    <name evidence="10" type="primary">recJ</name>
    <name evidence="9" type="ORF">CH360_07000</name>
    <name evidence="10" type="ORF">CH373_11970</name>
</gene>
<proteinExistence type="inferred from homology"/>
<keyword evidence="11" id="KW-1185">Reference proteome</keyword>
<evidence type="ECO:0000256" key="4">
    <source>
        <dbReference type="ARBA" id="ARBA00022801"/>
    </source>
</evidence>
<evidence type="ECO:0000259" key="6">
    <source>
        <dbReference type="Pfam" id="PF01368"/>
    </source>
</evidence>
<evidence type="ECO:0000259" key="8">
    <source>
        <dbReference type="Pfam" id="PF17768"/>
    </source>
</evidence>
<dbReference type="SUPFAM" id="SSF64182">
    <property type="entry name" value="DHH phosphoesterases"/>
    <property type="match status" value="2"/>
</dbReference>
<feature type="domain" description="RecJ OB" evidence="8">
    <location>
        <begin position="529"/>
        <end position="630"/>
    </location>
</feature>
<dbReference type="Gene3D" id="3.10.310.30">
    <property type="match status" value="1"/>
</dbReference>
<dbReference type="GO" id="GO:0006281">
    <property type="term" value="P:DNA repair"/>
    <property type="evidence" value="ECO:0007669"/>
    <property type="project" value="InterPro"/>
</dbReference>